<feature type="transmembrane region" description="Helical" evidence="1">
    <location>
        <begin position="201"/>
        <end position="219"/>
    </location>
</feature>
<keyword evidence="1" id="KW-1133">Transmembrane helix</keyword>
<dbReference type="InterPro" id="IPR037448">
    <property type="entry name" value="Zig-8"/>
</dbReference>
<dbReference type="OrthoDB" id="190835at2759"/>
<accession>A0A1W0WFK0</accession>
<dbReference type="GO" id="GO:0032589">
    <property type="term" value="C:neuron projection membrane"/>
    <property type="evidence" value="ECO:0007669"/>
    <property type="project" value="TreeGrafter"/>
</dbReference>
<evidence type="ECO:0000313" key="4">
    <source>
        <dbReference type="Proteomes" id="UP000192578"/>
    </source>
</evidence>
<dbReference type="PANTHER" id="PTHR23279:SF46">
    <property type="entry name" value="DEFECTIVE PROBOSCIS EXTENSION RESPONSE 10, ISOFORM A-RELATED"/>
    <property type="match status" value="1"/>
</dbReference>
<comment type="caution">
    <text evidence="3">The sequence shown here is derived from an EMBL/GenBank/DDBJ whole genome shotgun (WGS) entry which is preliminary data.</text>
</comment>
<dbReference type="Gene3D" id="2.60.40.10">
    <property type="entry name" value="Immunoglobulins"/>
    <property type="match status" value="1"/>
</dbReference>
<dbReference type="InterPro" id="IPR007110">
    <property type="entry name" value="Ig-like_dom"/>
</dbReference>
<dbReference type="AlphaFoldDB" id="A0A1W0WFK0"/>
<keyword evidence="1" id="KW-0472">Membrane</keyword>
<dbReference type="InterPro" id="IPR036179">
    <property type="entry name" value="Ig-like_dom_sf"/>
</dbReference>
<dbReference type="InterPro" id="IPR003598">
    <property type="entry name" value="Ig_sub2"/>
</dbReference>
<sequence length="234" mass="25209">MPLAKVAAQPQLWLRSAAVGPGFTFPSSPATRLFWTGSVLLCVVALMADQVGVSEAKRLNVAGKQAALSMERNSGGGTRPTFDQSVPNNVTAERGHTTLLPCSIINQGSHVVSWIRKNKHLNVISVGSLIFAQDERFQLPHGGQPPMAGDWSLKIENVKPTDGGIYECQIGTNPKTTWHITLHVNAPKTMPSRRNSASRQVAPPVACCVLLLAILFPYLNSNFKALIPAPTNRA</sequence>
<dbReference type="SMART" id="SM00408">
    <property type="entry name" value="IGc2"/>
    <property type="match status" value="1"/>
</dbReference>
<reference evidence="4" key="1">
    <citation type="submission" date="2017-01" db="EMBL/GenBank/DDBJ databases">
        <title>Comparative genomics of anhydrobiosis in the tardigrade Hypsibius dujardini.</title>
        <authorList>
            <person name="Yoshida Y."/>
            <person name="Koutsovoulos G."/>
            <person name="Laetsch D."/>
            <person name="Stevens L."/>
            <person name="Kumar S."/>
            <person name="Horikawa D."/>
            <person name="Ishino K."/>
            <person name="Komine S."/>
            <person name="Tomita M."/>
            <person name="Blaxter M."/>
            <person name="Arakawa K."/>
        </authorList>
    </citation>
    <scope>NUCLEOTIDE SEQUENCE [LARGE SCALE GENOMIC DNA]</scope>
    <source>
        <strain evidence="4">Z151</strain>
    </source>
</reference>
<keyword evidence="4" id="KW-1185">Reference proteome</keyword>
<dbReference type="Proteomes" id="UP000192578">
    <property type="component" value="Unassembled WGS sequence"/>
</dbReference>
<dbReference type="SMART" id="SM00409">
    <property type="entry name" value="IG"/>
    <property type="match status" value="1"/>
</dbReference>
<dbReference type="InterPro" id="IPR003599">
    <property type="entry name" value="Ig_sub"/>
</dbReference>
<feature type="domain" description="Ig-like" evidence="2">
    <location>
        <begin position="80"/>
        <end position="181"/>
    </location>
</feature>
<dbReference type="InterPro" id="IPR013106">
    <property type="entry name" value="Ig_V-set"/>
</dbReference>
<dbReference type="InterPro" id="IPR013783">
    <property type="entry name" value="Ig-like_fold"/>
</dbReference>
<dbReference type="GO" id="GO:0050808">
    <property type="term" value="P:synapse organization"/>
    <property type="evidence" value="ECO:0007669"/>
    <property type="project" value="TreeGrafter"/>
</dbReference>
<evidence type="ECO:0000313" key="3">
    <source>
        <dbReference type="EMBL" id="OQV13990.1"/>
    </source>
</evidence>
<dbReference type="SUPFAM" id="SSF48726">
    <property type="entry name" value="Immunoglobulin"/>
    <property type="match status" value="1"/>
</dbReference>
<dbReference type="PANTHER" id="PTHR23279">
    <property type="entry name" value="DEFECTIVE PROBOSCIS EXTENSION RESPONSE DPR -RELATED"/>
    <property type="match status" value="1"/>
</dbReference>
<dbReference type="PROSITE" id="PS50835">
    <property type="entry name" value="IG_LIKE"/>
    <property type="match status" value="1"/>
</dbReference>
<name>A0A1W0WFK0_HYPEX</name>
<organism evidence="3 4">
    <name type="scientific">Hypsibius exemplaris</name>
    <name type="common">Freshwater tardigrade</name>
    <dbReference type="NCBI Taxonomy" id="2072580"/>
    <lineage>
        <taxon>Eukaryota</taxon>
        <taxon>Metazoa</taxon>
        <taxon>Ecdysozoa</taxon>
        <taxon>Tardigrada</taxon>
        <taxon>Eutardigrada</taxon>
        <taxon>Parachela</taxon>
        <taxon>Hypsibioidea</taxon>
        <taxon>Hypsibiidae</taxon>
        <taxon>Hypsibius</taxon>
    </lineage>
</organism>
<evidence type="ECO:0000259" key="2">
    <source>
        <dbReference type="PROSITE" id="PS50835"/>
    </source>
</evidence>
<dbReference type="EMBL" id="MTYJ01000112">
    <property type="protein sequence ID" value="OQV13990.1"/>
    <property type="molecule type" value="Genomic_DNA"/>
</dbReference>
<keyword evidence="1" id="KW-0812">Transmembrane</keyword>
<proteinExistence type="predicted"/>
<evidence type="ECO:0000256" key="1">
    <source>
        <dbReference type="SAM" id="Phobius"/>
    </source>
</evidence>
<gene>
    <name evidence="3" type="ORF">BV898_11762</name>
</gene>
<protein>
    <recommendedName>
        <fullName evidence="2">Ig-like domain-containing protein</fullName>
    </recommendedName>
</protein>
<dbReference type="Pfam" id="PF07686">
    <property type="entry name" value="V-set"/>
    <property type="match status" value="1"/>
</dbReference>